<sequence length="83" mass="9148">METVRSWTDRDLRRLDEIVVEDERRFKECPSGAGALIGEAGGATPGGQIARPQMIWVSHREGSEDDAGRFVDNFGAFARALRG</sequence>
<gene>
    <name evidence="1" type="ORF">AVDCRST_MAG58-1231</name>
</gene>
<dbReference type="AlphaFoldDB" id="A0A6J4QXX1"/>
<dbReference type="EMBL" id="CADCVF010000030">
    <property type="protein sequence ID" value="CAA9454055.1"/>
    <property type="molecule type" value="Genomic_DNA"/>
</dbReference>
<evidence type="ECO:0000313" key="1">
    <source>
        <dbReference type="EMBL" id="CAA9454055.1"/>
    </source>
</evidence>
<protein>
    <submittedName>
        <fullName evidence="1">Uncharacterized protein</fullName>
    </submittedName>
</protein>
<proteinExistence type="predicted"/>
<name>A0A6J4QXX1_9ACTN</name>
<reference evidence="1" key="1">
    <citation type="submission" date="2020-02" db="EMBL/GenBank/DDBJ databases">
        <authorList>
            <person name="Meier V. D."/>
        </authorList>
    </citation>
    <scope>NUCLEOTIDE SEQUENCE</scope>
    <source>
        <strain evidence="1">AVDCRST_MAG58</strain>
    </source>
</reference>
<organism evidence="1">
    <name type="scientific">uncultured Rubrobacteraceae bacterium</name>
    <dbReference type="NCBI Taxonomy" id="349277"/>
    <lineage>
        <taxon>Bacteria</taxon>
        <taxon>Bacillati</taxon>
        <taxon>Actinomycetota</taxon>
        <taxon>Rubrobacteria</taxon>
        <taxon>Rubrobacterales</taxon>
        <taxon>Rubrobacteraceae</taxon>
        <taxon>environmental samples</taxon>
    </lineage>
</organism>
<accession>A0A6J4QXX1</accession>